<organism evidence="2 3">
    <name type="scientific">Sulfitobacter indolifex HEL-45</name>
    <dbReference type="NCBI Taxonomy" id="391624"/>
    <lineage>
        <taxon>Bacteria</taxon>
        <taxon>Pseudomonadati</taxon>
        <taxon>Pseudomonadota</taxon>
        <taxon>Alphaproteobacteria</taxon>
        <taxon>Rhodobacterales</taxon>
        <taxon>Roseobacteraceae</taxon>
        <taxon>Sulfitobacter</taxon>
    </lineage>
</organism>
<evidence type="ECO:0000313" key="3">
    <source>
        <dbReference type="Proteomes" id="UP000003257"/>
    </source>
</evidence>
<sequence length="59" mass="5689">MKRGLAILSLLTLAACGADGEPVKPTASSTITMSSSGVSVGTAVGLRRGPFSLALGVGG</sequence>
<evidence type="ECO:0000256" key="1">
    <source>
        <dbReference type="SAM" id="SignalP"/>
    </source>
</evidence>
<accession>A0ABP2DB21</accession>
<dbReference type="EMBL" id="ABID01000001">
    <property type="protein sequence ID" value="EDQ05523.1"/>
    <property type="molecule type" value="Genomic_DNA"/>
</dbReference>
<dbReference type="RefSeq" id="WP_007117593.1">
    <property type="nucleotide sequence ID" value="NZ_ABID01000001.1"/>
</dbReference>
<name>A0ABP2DB21_9RHOB</name>
<proteinExistence type="predicted"/>
<keyword evidence="2" id="KW-0456">Lyase</keyword>
<evidence type="ECO:0000313" key="2">
    <source>
        <dbReference type="EMBL" id="EDQ05523.1"/>
    </source>
</evidence>
<dbReference type="PROSITE" id="PS51257">
    <property type="entry name" value="PROKAR_LIPOPROTEIN"/>
    <property type="match status" value="1"/>
</dbReference>
<dbReference type="GO" id="GO:0004056">
    <property type="term" value="F:argininosuccinate lyase activity"/>
    <property type="evidence" value="ECO:0007669"/>
    <property type="project" value="UniProtKB-EC"/>
</dbReference>
<keyword evidence="1" id="KW-0732">Signal</keyword>
<gene>
    <name evidence="2" type="ORF">OIHEL45_01895</name>
</gene>
<dbReference type="Proteomes" id="UP000003257">
    <property type="component" value="Unassembled WGS sequence"/>
</dbReference>
<reference evidence="2 3" key="1">
    <citation type="submission" date="2007-11" db="EMBL/GenBank/DDBJ databases">
        <authorList>
            <person name="Wagner-Dobler I."/>
            <person name="Ferriera S."/>
            <person name="Johnson J."/>
            <person name="Kravitz S."/>
            <person name="Beeson K."/>
            <person name="Sutton G."/>
            <person name="Rogers Y.-H."/>
            <person name="Friedman R."/>
            <person name="Frazier M."/>
            <person name="Venter J.C."/>
        </authorList>
    </citation>
    <scope>NUCLEOTIDE SEQUENCE [LARGE SCALE GENOMIC DNA]</scope>
    <source>
        <strain evidence="2 3">HEL-45</strain>
    </source>
</reference>
<protein>
    <submittedName>
        <fullName evidence="2">Argininosuccinate lyase</fullName>
        <ecNumber evidence="2">4.3.2.1</ecNumber>
    </submittedName>
</protein>
<feature type="chain" id="PRO_5047278841" evidence="1">
    <location>
        <begin position="21"/>
        <end position="59"/>
    </location>
</feature>
<feature type="signal peptide" evidence="1">
    <location>
        <begin position="1"/>
        <end position="20"/>
    </location>
</feature>
<comment type="caution">
    <text evidence="2">The sequence shown here is derived from an EMBL/GenBank/DDBJ whole genome shotgun (WGS) entry which is preliminary data.</text>
</comment>
<keyword evidence="3" id="KW-1185">Reference proteome</keyword>
<dbReference type="EC" id="4.3.2.1" evidence="2"/>